<dbReference type="EMBL" id="GBXM01023561">
    <property type="protein sequence ID" value="JAH85016.1"/>
    <property type="molecule type" value="Transcribed_RNA"/>
</dbReference>
<name>A0A0E9W3Y4_ANGAN</name>
<accession>A0A0E9W3Y4</accession>
<evidence type="ECO:0000313" key="1">
    <source>
        <dbReference type="EMBL" id="JAH85016.1"/>
    </source>
</evidence>
<proteinExistence type="predicted"/>
<dbReference type="AlphaFoldDB" id="A0A0E9W3Y4"/>
<sequence length="47" mass="5538">MRYQVKPVVLQAKRVSCYLLSSDCCLNDIFLKMQFLTRKCPPQHFST</sequence>
<reference evidence="1" key="2">
    <citation type="journal article" date="2015" name="Fish Shellfish Immunol.">
        <title>Early steps in the European eel (Anguilla anguilla)-Vibrio vulnificus interaction in the gills: Role of the RtxA13 toxin.</title>
        <authorList>
            <person name="Callol A."/>
            <person name="Pajuelo D."/>
            <person name="Ebbesson L."/>
            <person name="Teles M."/>
            <person name="MacKenzie S."/>
            <person name="Amaro C."/>
        </authorList>
    </citation>
    <scope>NUCLEOTIDE SEQUENCE</scope>
</reference>
<organism evidence="1">
    <name type="scientific">Anguilla anguilla</name>
    <name type="common">European freshwater eel</name>
    <name type="synonym">Muraena anguilla</name>
    <dbReference type="NCBI Taxonomy" id="7936"/>
    <lineage>
        <taxon>Eukaryota</taxon>
        <taxon>Metazoa</taxon>
        <taxon>Chordata</taxon>
        <taxon>Craniata</taxon>
        <taxon>Vertebrata</taxon>
        <taxon>Euteleostomi</taxon>
        <taxon>Actinopterygii</taxon>
        <taxon>Neopterygii</taxon>
        <taxon>Teleostei</taxon>
        <taxon>Anguilliformes</taxon>
        <taxon>Anguillidae</taxon>
        <taxon>Anguilla</taxon>
    </lineage>
</organism>
<protein>
    <submittedName>
        <fullName evidence="1">Uncharacterized protein</fullName>
    </submittedName>
</protein>
<reference evidence="1" key="1">
    <citation type="submission" date="2014-11" db="EMBL/GenBank/DDBJ databases">
        <authorList>
            <person name="Amaro Gonzalez C."/>
        </authorList>
    </citation>
    <scope>NUCLEOTIDE SEQUENCE</scope>
</reference>